<evidence type="ECO:0000313" key="1">
    <source>
        <dbReference type="EMBL" id="KAA9340834.1"/>
    </source>
</evidence>
<organism evidence="1 2">
    <name type="scientific">Adhaeribacter soli</name>
    <dbReference type="NCBI Taxonomy" id="2607655"/>
    <lineage>
        <taxon>Bacteria</taxon>
        <taxon>Pseudomonadati</taxon>
        <taxon>Bacteroidota</taxon>
        <taxon>Cytophagia</taxon>
        <taxon>Cytophagales</taxon>
        <taxon>Hymenobacteraceae</taxon>
        <taxon>Adhaeribacter</taxon>
    </lineage>
</organism>
<dbReference type="Proteomes" id="UP000326570">
    <property type="component" value="Unassembled WGS sequence"/>
</dbReference>
<sequence>MPESGKKVAILQSSYIPWKGYFDLINSVDEFVLYDCVQYTDRDWRNRNRIKTPNGLQWLTIPVHAPYLEKLSVSEVKVLNQKPLWQEKHWKSLVANYSKAPYFELYRQTFEDLYLKTEFEYLSQVNEAFIQTICDILDIKTCIRNWQEFEISGDKNERLVNICKQAGASVYLSGPAAQAYLKEEAFAAAGIKVEWMNYNGYPDYPQFFPPFVHEVSILDLLFQTGANAKDYMLSFSGRNNNIRNNKVSN</sequence>
<name>A0A5N1J4V3_9BACT</name>
<evidence type="ECO:0000313" key="2">
    <source>
        <dbReference type="Proteomes" id="UP000326570"/>
    </source>
</evidence>
<dbReference type="InterPro" id="IPR014985">
    <property type="entry name" value="WbqC"/>
</dbReference>
<comment type="caution">
    <text evidence="1">The sequence shown here is derived from an EMBL/GenBank/DDBJ whole genome shotgun (WGS) entry which is preliminary data.</text>
</comment>
<proteinExistence type="predicted"/>
<reference evidence="1 2" key="1">
    <citation type="submission" date="2019-09" db="EMBL/GenBank/DDBJ databases">
        <title>Genome sequence of Adhaeribacter sp. M2.</title>
        <authorList>
            <person name="Srinivasan S."/>
        </authorList>
    </citation>
    <scope>NUCLEOTIDE SEQUENCE [LARGE SCALE GENOMIC DNA]</scope>
    <source>
        <strain evidence="1 2">M2</strain>
    </source>
</reference>
<dbReference type="EMBL" id="VTWT01000002">
    <property type="protein sequence ID" value="KAA9340834.1"/>
    <property type="molecule type" value="Genomic_DNA"/>
</dbReference>
<dbReference type="AlphaFoldDB" id="A0A5N1J4V3"/>
<accession>A0A5N1J4V3</accession>
<protein>
    <submittedName>
        <fullName evidence="1">WbqC family protein</fullName>
    </submittedName>
</protein>
<dbReference type="RefSeq" id="WP_150902761.1">
    <property type="nucleotide sequence ID" value="NZ_VTWT01000002.1"/>
</dbReference>
<keyword evidence="2" id="KW-1185">Reference proteome</keyword>
<dbReference type="Pfam" id="PF08889">
    <property type="entry name" value="WbqC"/>
    <property type="match status" value="1"/>
</dbReference>
<gene>
    <name evidence="1" type="ORF">F0P94_05240</name>
</gene>